<dbReference type="Proteomes" id="UP000008370">
    <property type="component" value="Unassembled WGS sequence"/>
</dbReference>
<feature type="transmembrane region" description="Helical" evidence="10">
    <location>
        <begin position="455"/>
        <end position="477"/>
    </location>
</feature>
<dbReference type="Pfam" id="PF00664">
    <property type="entry name" value="ABC_membrane"/>
    <property type="match status" value="2"/>
</dbReference>
<evidence type="ECO:0000256" key="4">
    <source>
        <dbReference type="ARBA" id="ARBA00022737"/>
    </source>
</evidence>
<feature type="transmembrane region" description="Helical" evidence="10">
    <location>
        <begin position="137"/>
        <end position="155"/>
    </location>
</feature>
<feature type="transmembrane region" description="Helical" evidence="10">
    <location>
        <begin position="20"/>
        <end position="41"/>
    </location>
</feature>
<name>K5VWU4_PHACS</name>
<dbReference type="FunCoup" id="K5VWU4">
    <property type="interactions" value="34"/>
</dbReference>
<dbReference type="InterPro" id="IPR050173">
    <property type="entry name" value="ABC_transporter_C-like"/>
</dbReference>
<dbReference type="PANTHER" id="PTHR24223:SF356">
    <property type="entry name" value="ATP-BINDING CASSETTE TRANSPORTER ABC4"/>
    <property type="match status" value="1"/>
</dbReference>
<feature type="transmembrane region" description="Helical" evidence="10">
    <location>
        <begin position="427"/>
        <end position="449"/>
    </location>
</feature>
<feature type="domain" description="ABC transporter" evidence="11">
    <location>
        <begin position="1244"/>
        <end position="1481"/>
    </location>
</feature>
<evidence type="ECO:0000256" key="7">
    <source>
        <dbReference type="ARBA" id="ARBA00022989"/>
    </source>
</evidence>
<keyword evidence="8 10" id="KW-0472">Membrane</keyword>
<evidence type="ECO:0000313" key="14">
    <source>
        <dbReference type="Proteomes" id="UP000008370"/>
    </source>
</evidence>
<evidence type="ECO:0000256" key="2">
    <source>
        <dbReference type="ARBA" id="ARBA00022448"/>
    </source>
</evidence>
<feature type="transmembrane region" description="Helical" evidence="10">
    <location>
        <begin position="104"/>
        <end position="125"/>
    </location>
</feature>
<feature type="compositionally biased region" description="Polar residues" evidence="9">
    <location>
        <begin position="383"/>
        <end position="403"/>
    </location>
</feature>
<dbReference type="CDD" id="cd03244">
    <property type="entry name" value="ABCC_MRP_domain2"/>
    <property type="match status" value="1"/>
</dbReference>
<feature type="transmembrane region" description="Helical" evidence="10">
    <location>
        <begin position="971"/>
        <end position="991"/>
    </location>
</feature>
<dbReference type="CDD" id="cd18604">
    <property type="entry name" value="ABC_6TM_VMR1_D2_like"/>
    <property type="match status" value="1"/>
</dbReference>
<dbReference type="InterPro" id="IPR017871">
    <property type="entry name" value="ABC_transporter-like_CS"/>
</dbReference>
<dbReference type="GO" id="GO:0016887">
    <property type="term" value="F:ATP hydrolysis activity"/>
    <property type="evidence" value="ECO:0007669"/>
    <property type="project" value="InterPro"/>
</dbReference>
<dbReference type="RefSeq" id="XP_007400227.1">
    <property type="nucleotide sequence ID" value="XM_007400165.1"/>
</dbReference>
<evidence type="ECO:0008006" key="15">
    <source>
        <dbReference type="Google" id="ProtNLM"/>
    </source>
</evidence>
<dbReference type="PROSITE" id="PS50893">
    <property type="entry name" value="ABC_TRANSPORTER_2"/>
    <property type="match status" value="2"/>
</dbReference>
<keyword evidence="14" id="KW-1185">Reference proteome</keyword>
<feature type="transmembrane region" description="Helical" evidence="10">
    <location>
        <begin position="532"/>
        <end position="554"/>
    </location>
</feature>
<dbReference type="SUPFAM" id="SSF52540">
    <property type="entry name" value="P-loop containing nucleoside triphosphate hydrolases"/>
    <property type="match status" value="2"/>
</dbReference>
<evidence type="ECO:0000256" key="10">
    <source>
        <dbReference type="SAM" id="Phobius"/>
    </source>
</evidence>
<evidence type="ECO:0000256" key="6">
    <source>
        <dbReference type="ARBA" id="ARBA00022840"/>
    </source>
</evidence>
<keyword evidence="2" id="KW-0813">Transport</keyword>
<protein>
    <recommendedName>
        <fullName evidence="15">P-loop containing nucleoside triphosphate hydrolase protein</fullName>
    </recommendedName>
</protein>
<dbReference type="Gene3D" id="1.20.1560.10">
    <property type="entry name" value="ABC transporter type 1, transmembrane domain"/>
    <property type="match status" value="2"/>
</dbReference>
<sequence>MGFQVELGWGGLDSIPRHMQFFLAANTVLALNVLLLTLRIWRASVSVGPKLEQCPHASASRATDVIRRHVFRIGGLLIFVLKIARLAALIALLSLVIVAAMNRAWLLLDTILVEVLSFAVVLAFASVLVPARTALTLSPHLTVIACTIFATYAYRDIWPLMTYKLRPQDESEGKLVWAKVALAAWAGFLSPILEPYPYVPSCHESPENGINAEQTASLFSRAFFTFLDPVIWRAFHASRLSHEELPPLTDYDQAKYLTEQSFPHLDPLSNAGKTSLLWAMLKVLRKPVFCQVACILCMALVRLASPIGVNRLLSFLENDREDAFVQPWVWILWIALGPIADTVLKQQNTFLSTRSLARMEAVFTALIFEHALRLRSKSGVADSANTQPPDTKAASQNATSNDSGSLVGRIMNLATSDLDNITAGRDFLMLCVGVPAEMIFSLWFLYIILGWSALVGFAVMAVLFIVFKDIASLLTYAQREKMKATDERVQLETESKSLSVIRMIKLLGWTKRIEQKLEEKREQELIWVWRRLMYGFVNFNANQLIPVLCMITTYSTYTLLMHRSLTASIVFSSITVFNNIRQLMDRASSILGPVTAAYSSIGRIQQFLSNSELLEIFSHHDKPTEDVSIALTHDQDIGFGESEFLWSTASTDGPQRSFCLRAAGDIIFKRGTFNVVKGLTGAGKTSLLMALLGEMHCTPVGSDSWVSLPRECGVAYAAQESWVLSDTIKENILFGSPYDKERYNKVIYQCALLRDLDMFGSKDETEVGEKGITLSGGQKARITLARAVYSTAEILLLDDVLAALDVQTSRWIVDQCFKGDLMKDRTIILVTHSDALTAPLAASVVSITGGEVHIRGSMRDTYEPEPKVETARLFTCSETTELDGSTDTETNQVLPGSREDKLVEPEEISLGRINRKAYRMYLRSMGGIFHWLSYLSAETIAQVFSILQTWWLGWWAKQYATKNDVDAPYYLVMYSAIVVVTTIFFLTQSLTDSWGRIRASRAIHRELAESVLGTTFRWLDVTPTSRVITRFTQDIQAVDGAIPQAINILTNTFLAMAIKFIVVFIYAPILLVPSLLVVCLGACFGSIYIKAQLSVKRELSTRKAPVLAVLSSTMHGLVSIRAYSAQNHFRGQLLRRVNDYTQASRIFWCLNQWIAVRLDSLSALFAATIAWYLVYASSIGPSGVGFVLAMAVSFTDLILNLVNWFNQLEVNANSLERLDQYIHIEQESKNGDAPPAYWPASGNLRVERLCASYNVDGSKVLQDVSFNVKSGESIGVVGRTGAGKSTLTLALLRCIQTGGVVTFDGVPTNSITLDTLRSSITIIPQVPELLSGSLRYNLDPFDLHDDATLNGALRSAGMFSLRQSDGANWITLDTKITGSGTNLSVGQRQIIALARAIVRQSKLLILDEATSAVDHCTDAAIQRSLRDELKRGVSVITVAHRLQTIMDYDKIMVLDAGRLVEFDTPKALLERKDGTFYALVESDHNKDALYATAVSH</sequence>
<dbReference type="GO" id="GO:0016020">
    <property type="term" value="C:membrane"/>
    <property type="evidence" value="ECO:0007669"/>
    <property type="project" value="UniProtKB-SubCell"/>
</dbReference>
<dbReference type="InterPro" id="IPR027417">
    <property type="entry name" value="P-loop_NTPase"/>
</dbReference>
<dbReference type="CDD" id="cd18596">
    <property type="entry name" value="ABC_6TM_VMR1_D1_like"/>
    <property type="match status" value="1"/>
</dbReference>
<feature type="domain" description="ABC transporter" evidence="11">
    <location>
        <begin position="632"/>
        <end position="874"/>
    </location>
</feature>
<feature type="transmembrane region" description="Helical" evidence="10">
    <location>
        <begin position="76"/>
        <end position="98"/>
    </location>
</feature>
<dbReference type="FunFam" id="1.20.1560.10:FF:000013">
    <property type="entry name" value="ABC transporter C family member 2"/>
    <property type="match status" value="1"/>
</dbReference>
<dbReference type="OrthoDB" id="6500128at2759"/>
<dbReference type="InterPro" id="IPR011527">
    <property type="entry name" value="ABC1_TM_dom"/>
</dbReference>
<dbReference type="InterPro" id="IPR036640">
    <property type="entry name" value="ABC1_TM_sf"/>
</dbReference>
<dbReference type="Pfam" id="PF00005">
    <property type="entry name" value="ABC_tran"/>
    <property type="match status" value="2"/>
</dbReference>
<dbReference type="GeneID" id="18911446"/>
<dbReference type="GO" id="GO:0005524">
    <property type="term" value="F:ATP binding"/>
    <property type="evidence" value="ECO:0007669"/>
    <property type="project" value="UniProtKB-KW"/>
</dbReference>
<evidence type="ECO:0000313" key="13">
    <source>
        <dbReference type="EMBL" id="EKM51069.1"/>
    </source>
</evidence>
<dbReference type="Gene3D" id="3.40.50.300">
    <property type="entry name" value="P-loop containing nucleotide triphosphate hydrolases"/>
    <property type="match status" value="2"/>
</dbReference>
<keyword evidence="3 10" id="KW-0812">Transmembrane</keyword>
<accession>K5VWU4</accession>
<evidence type="ECO:0000256" key="5">
    <source>
        <dbReference type="ARBA" id="ARBA00022741"/>
    </source>
</evidence>
<reference evidence="13 14" key="1">
    <citation type="journal article" date="2012" name="BMC Genomics">
        <title>Comparative genomics of the white-rot fungi, Phanerochaete carnosa and P. chrysosporium, to elucidate the genetic basis of the distinct wood types they colonize.</title>
        <authorList>
            <person name="Suzuki H."/>
            <person name="MacDonald J."/>
            <person name="Syed K."/>
            <person name="Salamov A."/>
            <person name="Hori C."/>
            <person name="Aerts A."/>
            <person name="Henrissat B."/>
            <person name="Wiebenga A."/>
            <person name="vanKuyk P.A."/>
            <person name="Barry K."/>
            <person name="Lindquist E."/>
            <person name="LaButti K."/>
            <person name="Lapidus A."/>
            <person name="Lucas S."/>
            <person name="Coutinho P."/>
            <person name="Gong Y."/>
            <person name="Samejima M."/>
            <person name="Mahadevan R."/>
            <person name="Abou-Zaid M."/>
            <person name="de Vries R.P."/>
            <person name="Igarashi K."/>
            <person name="Yadav J.S."/>
            <person name="Grigoriev I.V."/>
            <person name="Master E.R."/>
        </authorList>
    </citation>
    <scope>NUCLEOTIDE SEQUENCE [LARGE SCALE GENOMIC DNA]</scope>
    <source>
        <strain evidence="13 14">HHB-10118-sp</strain>
    </source>
</reference>
<evidence type="ECO:0000256" key="8">
    <source>
        <dbReference type="ARBA" id="ARBA00023136"/>
    </source>
</evidence>
<dbReference type="InterPro" id="IPR003439">
    <property type="entry name" value="ABC_transporter-like_ATP-bd"/>
</dbReference>
<evidence type="ECO:0000259" key="11">
    <source>
        <dbReference type="PROSITE" id="PS50893"/>
    </source>
</evidence>
<keyword evidence="6" id="KW-0067">ATP-binding</keyword>
<feature type="transmembrane region" description="Helical" evidence="10">
    <location>
        <begin position="288"/>
        <end position="307"/>
    </location>
</feature>
<feature type="transmembrane region" description="Helical" evidence="10">
    <location>
        <begin position="327"/>
        <end position="344"/>
    </location>
</feature>
<dbReference type="HOGENOM" id="CLU_000604_27_6_1"/>
<dbReference type="KEGG" id="pco:PHACADRAFT_199901"/>
<feature type="domain" description="ABC transmembrane type-1" evidence="12">
    <location>
        <begin position="940"/>
        <end position="1209"/>
    </location>
</feature>
<feature type="transmembrane region" description="Helical" evidence="10">
    <location>
        <begin position="928"/>
        <end position="951"/>
    </location>
</feature>
<organism evidence="13 14">
    <name type="scientific">Phanerochaete carnosa (strain HHB-10118-sp)</name>
    <name type="common">White-rot fungus</name>
    <name type="synonym">Peniophora carnosa</name>
    <dbReference type="NCBI Taxonomy" id="650164"/>
    <lineage>
        <taxon>Eukaryota</taxon>
        <taxon>Fungi</taxon>
        <taxon>Dikarya</taxon>
        <taxon>Basidiomycota</taxon>
        <taxon>Agaricomycotina</taxon>
        <taxon>Agaricomycetes</taxon>
        <taxon>Polyporales</taxon>
        <taxon>Phanerochaetaceae</taxon>
        <taxon>Phanerochaete</taxon>
    </lineage>
</organism>
<dbReference type="SUPFAM" id="SSF90123">
    <property type="entry name" value="ABC transporter transmembrane region"/>
    <property type="match status" value="2"/>
</dbReference>
<dbReference type="InterPro" id="IPR003593">
    <property type="entry name" value="AAA+_ATPase"/>
</dbReference>
<keyword evidence="7 10" id="KW-1133">Transmembrane helix</keyword>
<dbReference type="PROSITE" id="PS00211">
    <property type="entry name" value="ABC_TRANSPORTER_1"/>
    <property type="match status" value="1"/>
</dbReference>
<evidence type="ECO:0000259" key="12">
    <source>
        <dbReference type="PROSITE" id="PS50929"/>
    </source>
</evidence>
<evidence type="ECO:0000256" key="3">
    <source>
        <dbReference type="ARBA" id="ARBA00022692"/>
    </source>
</evidence>
<dbReference type="GO" id="GO:0140359">
    <property type="term" value="F:ABC-type transporter activity"/>
    <property type="evidence" value="ECO:0007669"/>
    <property type="project" value="InterPro"/>
</dbReference>
<feature type="region of interest" description="Disordered" evidence="9">
    <location>
        <begin position="379"/>
        <end position="403"/>
    </location>
</feature>
<feature type="domain" description="ABC transmembrane type-1" evidence="12">
    <location>
        <begin position="292"/>
        <end position="596"/>
    </location>
</feature>
<dbReference type="SMART" id="SM00382">
    <property type="entry name" value="AAA"/>
    <property type="match status" value="2"/>
</dbReference>
<dbReference type="EMBL" id="JH930477">
    <property type="protein sequence ID" value="EKM51069.1"/>
    <property type="molecule type" value="Genomic_DNA"/>
</dbReference>
<dbReference type="PROSITE" id="PS50929">
    <property type="entry name" value="ABC_TM1F"/>
    <property type="match status" value="2"/>
</dbReference>
<dbReference type="PANTHER" id="PTHR24223">
    <property type="entry name" value="ATP-BINDING CASSETTE SUB-FAMILY C"/>
    <property type="match status" value="1"/>
</dbReference>
<keyword evidence="4" id="KW-0677">Repeat</keyword>
<evidence type="ECO:0000256" key="9">
    <source>
        <dbReference type="SAM" id="MobiDB-lite"/>
    </source>
</evidence>
<dbReference type="InParanoid" id="K5VWU4"/>
<keyword evidence="5" id="KW-0547">Nucleotide-binding</keyword>
<gene>
    <name evidence="13" type="ORF">PHACADRAFT_199901</name>
</gene>
<comment type="subcellular location">
    <subcellularLocation>
        <location evidence="1">Membrane</location>
        <topology evidence="1">Multi-pass membrane protein</topology>
    </subcellularLocation>
</comment>
<dbReference type="FunFam" id="3.40.50.300:FF:000838">
    <property type="entry name" value="ABC multidrug transporter (Eurofung)"/>
    <property type="match status" value="1"/>
</dbReference>
<proteinExistence type="predicted"/>
<evidence type="ECO:0000256" key="1">
    <source>
        <dbReference type="ARBA" id="ARBA00004141"/>
    </source>
</evidence>